<accession>A0AAV4SNG0</accession>
<keyword evidence="2" id="KW-1185">Reference proteome</keyword>
<protein>
    <submittedName>
        <fullName evidence="1">Uncharacterized protein</fullName>
    </submittedName>
</protein>
<gene>
    <name evidence="1" type="ORF">CEXT_611551</name>
</gene>
<evidence type="ECO:0000313" key="1">
    <source>
        <dbReference type="EMBL" id="GIY34509.1"/>
    </source>
</evidence>
<proteinExistence type="predicted"/>
<organism evidence="1 2">
    <name type="scientific">Caerostris extrusa</name>
    <name type="common">Bark spider</name>
    <name type="synonym">Caerostris bankana</name>
    <dbReference type="NCBI Taxonomy" id="172846"/>
    <lineage>
        <taxon>Eukaryota</taxon>
        <taxon>Metazoa</taxon>
        <taxon>Ecdysozoa</taxon>
        <taxon>Arthropoda</taxon>
        <taxon>Chelicerata</taxon>
        <taxon>Arachnida</taxon>
        <taxon>Araneae</taxon>
        <taxon>Araneomorphae</taxon>
        <taxon>Entelegynae</taxon>
        <taxon>Araneoidea</taxon>
        <taxon>Araneidae</taxon>
        <taxon>Caerostris</taxon>
    </lineage>
</organism>
<comment type="caution">
    <text evidence="1">The sequence shown here is derived from an EMBL/GenBank/DDBJ whole genome shotgun (WGS) entry which is preliminary data.</text>
</comment>
<dbReference type="EMBL" id="BPLR01009777">
    <property type="protein sequence ID" value="GIY34509.1"/>
    <property type="molecule type" value="Genomic_DNA"/>
</dbReference>
<dbReference type="AlphaFoldDB" id="A0AAV4SNG0"/>
<evidence type="ECO:0000313" key="2">
    <source>
        <dbReference type="Proteomes" id="UP001054945"/>
    </source>
</evidence>
<feature type="non-terminal residue" evidence="1">
    <location>
        <position position="1"/>
    </location>
</feature>
<name>A0AAV4SNG0_CAEEX</name>
<sequence>ALRYPYYADVANVVARRKPKPVNVPADRWYEDLWRENDSFSYEVSK</sequence>
<reference evidence="1 2" key="1">
    <citation type="submission" date="2021-06" db="EMBL/GenBank/DDBJ databases">
        <title>Caerostris extrusa draft genome.</title>
        <authorList>
            <person name="Kono N."/>
            <person name="Arakawa K."/>
        </authorList>
    </citation>
    <scope>NUCLEOTIDE SEQUENCE [LARGE SCALE GENOMIC DNA]</scope>
</reference>
<dbReference type="Proteomes" id="UP001054945">
    <property type="component" value="Unassembled WGS sequence"/>
</dbReference>